<evidence type="ECO:0000313" key="2">
    <source>
        <dbReference type="Proteomes" id="UP000272528"/>
    </source>
</evidence>
<evidence type="ECO:0008006" key="3">
    <source>
        <dbReference type="Google" id="ProtNLM"/>
    </source>
</evidence>
<dbReference type="SUPFAM" id="SSF46689">
    <property type="entry name" value="Homeodomain-like"/>
    <property type="match status" value="1"/>
</dbReference>
<dbReference type="PANTHER" id="PTHR37812:SF1">
    <property type="entry name" value="MU-LIKE PROPHAGE FLUMU PROTEIN C"/>
    <property type="match status" value="1"/>
</dbReference>
<dbReference type="InterPro" id="IPR052411">
    <property type="entry name" value="c-mor_Regulatory_Protein"/>
</dbReference>
<dbReference type="AlphaFoldDB" id="A0A3Q8X1K3"/>
<reference evidence="2" key="1">
    <citation type="submission" date="2018-12" db="EMBL/GenBank/DDBJ databases">
        <title>Genome sequence of Peanibacillus sp.</title>
        <authorList>
            <person name="Subramani G."/>
            <person name="Srinivasan S."/>
            <person name="Kim M.K."/>
        </authorList>
    </citation>
    <scope>NUCLEOTIDE SEQUENCE [LARGE SCALE GENOMIC DNA]</scope>
    <source>
        <strain evidence="2">18JY67-1</strain>
    </source>
</reference>
<sequence>MKYVNADILPDELLREVQKYMNGVMVYIPKPEGLRKGWGANSGGRAYIQQRNIEIRRMFAEGATVEQLTEQFFLSCDSIRKIVYTKVK</sequence>
<dbReference type="EMBL" id="CP034437">
    <property type="protein sequence ID" value="AZN38277.1"/>
    <property type="molecule type" value="Genomic_DNA"/>
</dbReference>
<name>A0A3Q8X1K3_9BACL</name>
<dbReference type="InterPro" id="IPR049739">
    <property type="entry name" value="YraL-like"/>
</dbReference>
<dbReference type="KEGG" id="palb:EJC50_00245"/>
<gene>
    <name evidence="1" type="ORF">EJC50_00245</name>
</gene>
<proteinExistence type="predicted"/>
<dbReference type="OrthoDB" id="9800398at2"/>
<organism evidence="1 2">
    <name type="scientific">Paenibacillus albus</name>
    <dbReference type="NCBI Taxonomy" id="2495582"/>
    <lineage>
        <taxon>Bacteria</taxon>
        <taxon>Bacillati</taxon>
        <taxon>Bacillota</taxon>
        <taxon>Bacilli</taxon>
        <taxon>Bacillales</taxon>
        <taxon>Paenibacillaceae</taxon>
        <taxon>Paenibacillus</taxon>
    </lineage>
</organism>
<accession>A0A3Q8X1K3</accession>
<dbReference type="Proteomes" id="UP000272528">
    <property type="component" value="Chromosome"/>
</dbReference>
<dbReference type="RefSeq" id="WP_126011267.1">
    <property type="nucleotide sequence ID" value="NZ_CP034437.1"/>
</dbReference>
<dbReference type="InterPro" id="IPR009057">
    <property type="entry name" value="Homeodomain-like_sf"/>
</dbReference>
<dbReference type="PANTHER" id="PTHR37812">
    <property type="entry name" value="MU-LIKE PROPHAGE FLUMU PROTEIN C"/>
    <property type="match status" value="1"/>
</dbReference>
<keyword evidence="2" id="KW-1185">Reference proteome</keyword>
<dbReference type="NCBIfam" id="NF040785">
    <property type="entry name" value="CD3324_fam"/>
    <property type="match status" value="1"/>
</dbReference>
<evidence type="ECO:0000313" key="1">
    <source>
        <dbReference type="EMBL" id="AZN38277.1"/>
    </source>
</evidence>
<protein>
    <recommendedName>
        <fullName evidence="3">Mor transcription activator domain-containing protein</fullName>
    </recommendedName>
</protein>